<name>A0A512M4J4_9BACT</name>
<evidence type="ECO:0000256" key="1">
    <source>
        <dbReference type="SAM" id="Phobius"/>
    </source>
</evidence>
<protein>
    <recommendedName>
        <fullName evidence="4">DUF3592 domain-containing protein</fullName>
    </recommendedName>
</protein>
<keyword evidence="3" id="KW-1185">Reference proteome</keyword>
<comment type="caution">
    <text evidence="2">The sequence shown here is derived from an EMBL/GenBank/DDBJ whole genome shotgun (WGS) entry which is preliminary data.</text>
</comment>
<keyword evidence="1" id="KW-0472">Membrane</keyword>
<evidence type="ECO:0000313" key="2">
    <source>
        <dbReference type="EMBL" id="GEP41666.1"/>
    </source>
</evidence>
<organism evidence="2 3">
    <name type="scientific">Brevifollis gellanilyticus</name>
    <dbReference type="NCBI Taxonomy" id="748831"/>
    <lineage>
        <taxon>Bacteria</taxon>
        <taxon>Pseudomonadati</taxon>
        <taxon>Verrucomicrobiota</taxon>
        <taxon>Verrucomicrobiia</taxon>
        <taxon>Verrucomicrobiales</taxon>
        <taxon>Verrucomicrobiaceae</taxon>
    </lineage>
</organism>
<keyword evidence="1" id="KW-1133">Transmembrane helix</keyword>
<evidence type="ECO:0008006" key="4">
    <source>
        <dbReference type="Google" id="ProtNLM"/>
    </source>
</evidence>
<accession>A0A512M4J4</accession>
<reference evidence="2 3" key="1">
    <citation type="submission" date="2019-07" db="EMBL/GenBank/DDBJ databases">
        <title>Whole genome shotgun sequence of Brevifollis gellanilyticus NBRC 108608.</title>
        <authorList>
            <person name="Hosoyama A."/>
            <person name="Uohara A."/>
            <person name="Ohji S."/>
            <person name="Ichikawa N."/>
        </authorList>
    </citation>
    <scope>NUCLEOTIDE SEQUENCE [LARGE SCALE GENOMIC DNA]</scope>
    <source>
        <strain evidence="2 3">NBRC 108608</strain>
    </source>
</reference>
<proteinExistence type="predicted"/>
<dbReference type="AlphaFoldDB" id="A0A512M4J4"/>
<sequence length="152" mass="15995">MTTPTKLKIISILAVLGGPFAAMEGYKDKQMLAEMEKSGVTVPGEIMGGESSKKRRSSSYSFDVAYTPQGAAAPVEKSFKVKADFFKAHVSGDSIGDPKVQVRYMPANPDSAIIVDGSTDDTALFPIGIGAAVVGLGVALFMFTRKESPAEA</sequence>
<feature type="transmembrane region" description="Helical" evidence="1">
    <location>
        <begin position="123"/>
        <end position="143"/>
    </location>
</feature>
<dbReference type="Proteomes" id="UP000321577">
    <property type="component" value="Unassembled WGS sequence"/>
</dbReference>
<dbReference type="RefSeq" id="WP_146849124.1">
    <property type="nucleotide sequence ID" value="NZ_BKAG01000004.1"/>
</dbReference>
<dbReference type="EMBL" id="BKAG01000004">
    <property type="protein sequence ID" value="GEP41666.1"/>
    <property type="molecule type" value="Genomic_DNA"/>
</dbReference>
<gene>
    <name evidence="2" type="ORF">BGE01nite_09570</name>
</gene>
<evidence type="ECO:0000313" key="3">
    <source>
        <dbReference type="Proteomes" id="UP000321577"/>
    </source>
</evidence>
<keyword evidence="1" id="KW-0812">Transmembrane</keyword>